<dbReference type="PANTHER" id="PTHR47326:SF1">
    <property type="entry name" value="HTH PSQ-TYPE DOMAIN-CONTAINING PROTEIN"/>
    <property type="match status" value="1"/>
</dbReference>
<reference evidence="1 2" key="1">
    <citation type="journal article" date="2019" name="Commun. Biol.">
        <title>The bagworm genome reveals a unique fibroin gene that provides high tensile strength.</title>
        <authorList>
            <person name="Kono N."/>
            <person name="Nakamura H."/>
            <person name="Ohtoshi R."/>
            <person name="Tomita M."/>
            <person name="Numata K."/>
            <person name="Arakawa K."/>
        </authorList>
    </citation>
    <scope>NUCLEOTIDE SEQUENCE [LARGE SCALE GENOMIC DNA]</scope>
</reference>
<sequence length="228" mass="26452">MLRQVAKIKDQWRRLKMTAKKISAFEKSLHATRGGVNTVQVTDMNWRIKSLAPHDFYHNTNPFDADGLLENVSSWDVNRYSDRTCATNLAEQMIIGRRNVWYILYGRSIFYVTYQKTCMVMRKARAESNALHGINKAKANLSGLLEDVPLNLICDMWFQYDGCPAYYRRNVREWLDTNYPTKRVGRGGPITWPARSPDPTPIDFYVWGHLKSLLYTEPNPITSAVLRQ</sequence>
<dbReference type="Gene3D" id="3.30.420.10">
    <property type="entry name" value="Ribonuclease H-like superfamily/Ribonuclease H"/>
    <property type="match status" value="1"/>
</dbReference>
<comment type="caution">
    <text evidence="1">The sequence shown here is derived from an EMBL/GenBank/DDBJ whole genome shotgun (WGS) entry which is preliminary data.</text>
</comment>
<dbReference type="STRING" id="151549.A0A4C1W8Z1"/>
<dbReference type="AlphaFoldDB" id="A0A4C1W8Z1"/>
<evidence type="ECO:0000313" key="1">
    <source>
        <dbReference type="EMBL" id="GBP46999.1"/>
    </source>
</evidence>
<dbReference type="Proteomes" id="UP000299102">
    <property type="component" value="Unassembled WGS sequence"/>
</dbReference>
<gene>
    <name evidence="1" type="ORF">EVAR_32518_1</name>
</gene>
<dbReference type="GO" id="GO:0003676">
    <property type="term" value="F:nucleic acid binding"/>
    <property type="evidence" value="ECO:0007669"/>
    <property type="project" value="InterPro"/>
</dbReference>
<name>A0A4C1W8Z1_EUMVA</name>
<evidence type="ECO:0000313" key="2">
    <source>
        <dbReference type="Proteomes" id="UP000299102"/>
    </source>
</evidence>
<dbReference type="PANTHER" id="PTHR47326">
    <property type="entry name" value="TRANSPOSABLE ELEMENT TC3 TRANSPOSASE-LIKE PROTEIN"/>
    <property type="match status" value="1"/>
</dbReference>
<dbReference type="InterPro" id="IPR036397">
    <property type="entry name" value="RNaseH_sf"/>
</dbReference>
<dbReference type="EMBL" id="BGZK01000493">
    <property type="protein sequence ID" value="GBP46999.1"/>
    <property type="molecule type" value="Genomic_DNA"/>
</dbReference>
<organism evidence="1 2">
    <name type="scientific">Eumeta variegata</name>
    <name type="common">Bagworm moth</name>
    <name type="synonym">Eumeta japonica</name>
    <dbReference type="NCBI Taxonomy" id="151549"/>
    <lineage>
        <taxon>Eukaryota</taxon>
        <taxon>Metazoa</taxon>
        <taxon>Ecdysozoa</taxon>
        <taxon>Arthropoda</taxon>
        <taxon>Hexapoda</taxon>
        <taxon>Insecta</taxon>
        <taxon>Pterygota</taxon>
        <taxon>Neoptera</taxon>
        <taxon>Endopterygota</taxon>
        <taxon>Lepidoptera</taxon>
        <taxon>Glossata</taxon>
        <taxon>Ditrysia</taxon>
        <taxon>Tineoidea</taxon>
        <taxon>Psychidae</taxon>
        <taxon>Oiketicinae</taxon>
        <taxon>Eumeta</taxon>
    </lineage>
</organism>
<protein>
    <submittedName>
        <fullName evidence="1">Uncharacterized protein</fullName>
    </submittedName>
</protein>
<proteinExistence type="predicted"/>
<keyword evidence="2" id="KW-1185">Reference proteome</keyword>
<accession>A0A4C1W8Z1</accession>
<dbReference type="OrthoDB" id="7902892at2759"/>